<dbReference type="InterPro" id="IPR018200">
    <property type="entry name" value="USP_CS"/>
</dbReference>
<feature type="compositionally biased region" description="Gly residues" evidence="12">
    <location>
        <begin position="475"/>
        <end position="492"/>
    </location>
</feature>
<dbReference type="eggNOG" id="KOG1865">
    <property type="taxonomic scope" value="Eukaryota"/>
</dbReference>
<keyword evidence="8" id="KW-0378">Hydrolase</keyword>
<evidence type="ECO:0000256" key="8">
    <source>
        <dbReference type="ARBA" id="ARBA00022801"/>
    </source>
</evidence>
<proteinExistence type="inferred from homology"/>
<dbReference type="InterPro" id="IPR038765">
    <property type="entry name" value="Papain-like_cys_pep_sf"/>
</dbReference>
<evidence type="ECO:0000256" key="7">
    <source>
        <dbReference type="ARBA" id="ARBA00022786"/>
    </source>
</evidence>
<evidence type="ECO:0000313" key="15">
    <source>
        <dbReference type="Proteomes" id="UP000013827"/>
    </source>
</evidence>
<dbReference type="GO" id="GO:0005829">
    <property type="term" value="C:cytosol"/>
    <property type="evidence" value="ECO:0007669"/>
    <property type="project" value="TreeGrafter"/>
</dbReference>
<evidence type="ECO:0000256" key="10">
    <source>
        <dbReference type="ARBA" id="ARBA00022833"/>
    </source>
</evidence>
<keyword evidence="9" id="KW-0788">Thiol protease</keyword>
<keyword evidence="15" id="KW-1185">Reference proteome</keyword>
<dbReference type="SUPFAM" id="SSF54001">
    <property type="entry name" value="Cysteine proteinases"/>
    <property type="match status" value="1"/>
</dbReference>
<reference evidence="14" key="2">
    <citation type="submission" date="2024-10" db="UniProtKB">
        <authorList>
            <consortium name="EnsemblProtists"/>
        </authorList>
    </citation>
    <scope>IDENTIFICATION</scope>
</reference>
<dbReference type="PANTHER" id="PTHR24006">
    <property type="entry name" value="UBIQUITIN CARBOXYL-TERMINAL HYDROLASE"/>
    <property type="match status" value="1"/>
</dbReference>
<dbReference type="KEGG" id="ehx:EMIHUDRAFT_365014"/>
<dbReference type="GO" id="GO:0004843">
    <property type="term" value="F:cysteine-type deubiquitinase activity"/>
    <property type="evidence" value="ECO:0007669"/>
    <property type="project" value="UniProtKB-EC"/>
</dbReference>
<evidence type="ECO:0000256" key="1">
    <source>
        <dbReference type="ARBA" id="ARBA00000707"/>
    </source>
</evidence>
<dbReference type="InterPro" id="IPR050164">
    <property type="entry name" value="Peptidase_C19"/>
</dbReference>
<dbReference type="Pfam" id="PF01753">
    <property type="entry name" value="zf-MYND"/>
    <property type="match status" value="1"/>
</dbReference>
<dbReference type="HOGENOM" id="CLU_464989_0_0_1"/>
<keyword evidence="4" id="KW-0645">Protease</keyword>
<dbReference type="AlphaFoldDB" id="A0A0D3K6G5"/>
<dbReference type="PaxDb" id="2903-EOD31350"/>
<evidence type="ECO:0000256" key="6">
    <source>
        <dbReference type="ARBA" id="ARBA00022771"/>
    </source>
</evidence>
<dbReference type="PROSITE" id="PS50865">
    <property type="entry name" value="ZF_MYND_2"/>
    <property type="match status" value="1"/>
</dbReference>
<dbReference type="SUPFAM" id="SSF144232">
    <property type="entry name" value="HIT/MYND zinc finger-like"/>
    <property type="match status" value="1"/>
</dbReference>
<feature type="compositionally biased region" description="Low complexity" evidence="12">
    <location>
        <begin position="435"/>
        <end position="458"/>
    </location>
</feature>
<dbReference type="RefSeq" id="XP_005783779.1">
    <property type="nucleotide sequence ID" value="XM_005783722.1"/>
</dbReference>
<sequence>MHGPTPPNRPRGTTDGGKTCAVCEKPSTTRCSKCKEVMYCSVECQRLDWKAGHKQVCCSGTSASALAAKSAAAAALPPPWEPFKPDPEVEALIDEGAAAPVTGMANVGNTCFLNVVVQCLFHGPLWHYMQRGLPRHKPPAEHEQGCGEPDCVICELNELVRMYANPGARKWIAPRSVVRKTLSACAGIGVDFGRMHDSHEFAIAGIINRLLNANLRGAPEASGSDEYDCLEYASVVTCESCGHQTGRMQRDANGFTLALTGRTPETPETGLRAWVRGAAQRVGERVGVVEGTSESVEELLKLQVRRMDEMDGKRIVKRSSLVDAPRVLTLVIKRFSGGHFGKAGPRALSALSALSPFLPLFADGALWQTEQRPPGRLLLRPAEPLTFGWRDPAQHADPDADADADAGASAASSSAALAASSSTDADAPAPPASPQPSASEAAEEAGSGAVSGGEAAASSDERKADGLAAAAAGMSAGGAGEGGAGEGAGGDEAGSSEPALCHSTSRHRDSSKFEGDEYYKLCIPLPGVSTLVHEQPASMISEKQYTFKSSGHDVDVEWPSPVDETRAHARFVRSRSELQVFAPLAAE</sequence>
<dbReference type="Proteomes" id="UP000013827">
    <property type="component" value="Unassembled WGS sequence"/>
</dbReference>
<dbReference type="GeneID" id="17276667"/>
<keyword evidence="5" id="KW-0479">Metal-binding</keyword>
<dbReference type="PANTHER" id="PTHR24006:SF758">
    <property type="entry name" value="UBIQUITIN CARBOXYL-TERMINAL HYDROLASE 36"/>
    <property type="match status" value="1"/>
</dbReference>
<dbReference type="InterPro" id="IPR002893">
    <property type="entry name" value="Znf_MYND"/>
</dbReference>
<protein>
    <recommendedName>
        <fullName evidence="3">ubiquitinyl hydrolase 1</fullName>
        <ecNumber evidence="3">3.4.19.12</ecNumber>
    </recommendedName>
</protein>
<comment type="similarity">
    <text evidence="2">Belongs to the peptidase C19 family.</text>
</comment>
<comment type="catalytic activity">
    <reaction evidence="1">
        <text>Thiol-dependent hydrolysis of ester, thioester, amide, peptide and isopeptide bonds formed by the C-terminal Gly of ubiquitin (a 76-residue protein attached to proteins as an intracellular targeting signal).</text>
        <dbReference type="EC" id="3.4.19.12"/>
    </reaction>
</comment>
<name>A0A0D3K6G5_EMIH1</name>
<evidence type="ECO:0000256" key="2">
    <source>
        <dbReference type="ARBA" id="ARBA00009085"/>
    </source>
</evidence>
<dbReference type="GO" id="GO:0016579">
    <property type="term" value="P:protein deubiquitination"/>
    <property type="evidence" value="ECO:0007669"/>
    <property type="project" value="InterPro"/>
</dbReference>
<keyword evidence="10" id="KW-0862">Zinc</keyword>
<dbReference type="EnsemblProtists" id="EOD31350">
    <property type="protein sequence ID" value="EOD31350"/>
    <property type="gene ID" value="EMIHUDRAFT_365014"/>
</dbReference>
<dbReference type="PROSITE" id="PS00972">
    <property type="entry name" value="USP_1"/>
    <property type="match status" value="1"/>
</dbReference>
<reference evidence="15" key="1">
    <citation type="journal article" date="2013" name="Nature">
        <title>Pan genome of the phytoplankton Emiliania underpins its global distribution.</title>
        <authorList>
            <person name="Read B.A."/>
            <person name="Kegel J."/>
            <person name="Klute M.J."/>
            <person name="Kuo A."/>
            <person name="Lefebvre S.C."/>
            <person name="Maumus F."/>
            <person name="Mayer C."/>
            <person name="Miller J."/>
            <person name="Monier A."/>
            <person name="Salamov A."/>
            <person name="Young J."/>
            <person name="Aguilar M."/>
            <person name="Claverie J.M."/>
            <person name="Frickenhaus S."/>
            <person name="Gonzalez K."/>
            <person name="Herman E.K."/>
            <person name="Lin Y.C."/>
            <person name="Napier J."/>
            <person name="Ogata H."/>
            <person name="Sarno A.F."/>
            <person name="Shmutz J."/>
            <person name="Schroeder D."/>
            <person name="de Vargas C."/>
            <person name="Verret F."/>
            <person name="von Dassow P."/>
            <person name="Valentin K."/>
            <person name="Van de Peer Y."/>
            <person name="Wheeler G."/>
            <person name="Dacks J.B."/>
            <person name="Delwiche C.F."/>
            <person name="Dyhrman S.T."/>
            <person name="Glockner G."/>
            <person name="John U."/>
            <person name="Richards T."/>
            <person name="Worden A.Z."/>
            <person name="Zhang X."/>
            <person name="Grigoriev I.V."/>
            <person name="Allen A.E."/>
            <person name="Bidle K."/>
            <person name="Borodovsky M."/>
            <person name="Bowler C."/>
            <person name="Brownlee C."/>
            <person name="Cock J.M."/>
            <person name="Elias M."/>
            <person name="Gladyshev V.N."/>
            <person name="Groth M."/>
            <person name="Guda C."/>
            <person name="Hadaegh A."/>
            <person name="Iglesias-Rodriguez M.D."/>
            <person name="Jenkins J."/>
            <person name="Jones B.M."/>
            <person name="Lawson T."/>
            <person name="Leese F."/>
            <person name="Lindquist E."/>
            <person name="Lobanov A."/>
            <person name="Lomsadze A."/>
            <person name="Malik S.B."/>
            <person name="Marsh M.E."/>
            <person name="Mackinder L."/>
            <person name="Mock T."/>
            <person name="Mueller-Roeber B."/>
            <person name="Pagarete A."/>
            <person name="Parker M."/>
            <person name="Probert I."/>
            <person name="Quesneville H."/>
            <person name="Raines C."/>
            <person name="Rensing S.A."/>
            <person name="Riano-Pachon D.M."/>
            <person name="Richier S."/>
            <person name="Rokitta S."/>
            <person name="Shiraiwa Y."/>
            <person name="Soanes D.M."/>
            <person name="van der Giezen M."/>
            <person name="Wahlund T.M."/>
            <person name="Williams B."/>
            <person name="Wilson W."/>
            <person name="Wolfe G."/>
            <person name="Wurch L.L."/>
        </authorList>
    </citation>
    <scope>NUCLEOTIDE SEQUENCE</scope>
</reference>
<evidence type="ECO:0000256" key="9">
    <source>
        <dbReference type="ARBA" id="ARBA00022807"/>
    </source>
</evidence>
<evidence type="ECO:0000256" key="4">
    <source>
        <dbReference type="ARBA" id="ARBA00022670"/>
    </source>
</evidence>
<dbReference type="Pfam" id="PF00443">
    <property type="entry name" value="UCH"/>
    <property type="match status" value="1"/>
</dbReference>
<dbReference type="GO" id="GO:0005634">
    <property type="term" value="C:nucleus"/>
    <property type="evidence" value="ECO:0007669"/>
    <property type="project" value="TreeGrafter"/>
</dbReference>
<keyword evidence="6 11" id="KW-0863">Zinc-finger</keyword>
<dbReference type="GO" id="GO:0008270">
    <property type="term" value="F:zinc ion binding"/>
    <property type="evidence" value="ECO:0007669"/>
    <property type="project" value="UniProtKB-KW"/>
</dbReference>
<evidence type="ECO:0000256" key="12">
    <source>
        <dbReference type="SAM" id="MobiDB-lite"/>
    </source>
</evidence>
<evidence type="ECO:0000256" key="3">
    <source>
        <dbReference type="ARBA" id="ARBA00012759"/>
    </source>
</evidence>
<accession>A0A0D3K6G5</accession>
<dbReference type="Gene3D" id="6.10.140.2220">
    <property type="match status" value="1"/>
</dbReference>
<evidence type="ECO:0000256" key="5">
    <source>
        <dbReference type="ARBA" id="ARBA00022723"/>
    </source>
</evidence>
<dbReference type="GO" id="GO:0006508">
    <property type="term" value="P:proteolysis"/>
    <property type="evidence" value="ECO:0007669"/>
    <property type="project" value="UniProtKB-KW"/>
</dbReference>
<keyword evidence="7" id="KW-0833">Ubl conjugation pathway</keyword>
<evidence type="ECO:0000313" key="14">
    <source>
        <dbReference type="EnsemblProtists" id="EOD31350"/>
    </source>
</evidence>
<dbReference type="Gene3D" id="3.90.70.10">
    <property type="entry name" value="Cysteine proteinases"/>
    <property type="match status" value="1"/>
</dbReference>
<feature type="compositionally biased region" description="Low complexity" evidence="12">
    <location>
        <begin position="405"/>
        <end position="427"/>
    </location>
</feature>
<evidence type="ECO:0000259" key="13">
    <source>
        <dbReference type="PROSITE" id="PS50865"/>
    </source>
</evidence>
<organism evidence="14 15">
    <name type="scientific">Emiliania huxleyi (strain CCMP1516)</name>
    <dbReference type="NCBI Taxonomy" id="280463"/>
    <lineage>
        <taxon>Eukaryota</taxon>
        <taxon>Haptista</taxon>
        <taxon>Haptophyta</taxon>
        <taxon>Prymnesiophyceae</taxon>
        <taxon>Isochrysidales</taxon>
        <taxon>Noelaerhabdaceae</taxon>
        <taxon>Emiliania</taxon>
    </lineage>
</organism>
<feature type="region of interest" description="Disordered" evidence="12">
    <location>
        <begin position="388"/>
        <end position="510"/>
    </location>
</feature>
<evidence type="ECO:0000256" key="11">
    <source>
        <dbReference type="PROSITE-ProRule" id="PRU00134"/>
    </source>
</evidence>
<feature type="domain" description="MYND-type" evidence="13">
    <location>
        <begin position="20"/>
        <end position="57"/>
    </location>
</feature>
<dbReference type="InterPro" id="IPR001394">
    <property type="entry name" value="Peptidase_C19_UCH"/>
</dbReference>
<dbReference type="STRING" id="2903.R1EXM1"/>
<dbReference type="EC" id="3.4.19.12" evidence="3"/>